<feature type="region of interest" description="Disordered" evidence="2">
    <location>
        <begin position="687"/>
        <end position="713"/>
    </location>
</feature>
<feature type="domain" description="Leucine-rich repeat-containing N-terminal plant-type" evidence="4">
    <location>
        <begin position="431"/>
        <end position="468"/>
    </location>
</feature>
<sequence>MRSMIHLKRRNYLIFLLIVLLFSMYIPVSAFYQDGTPAYVGMNENDLNTLQLIYNQMTPEGINQSGWFQANDQPCTWNGIACDGNGSVIRLDFDSTDFFCFIPPEITNLTNLQELRLRNLGLRGILPSGLLSMPNLRSIEISGNLLTGNIPQANFPTPLQILILEDNRWTDAKQQNLNSRPNLSICSSVVTYPEGIDTEPGLDGSIPGSLGNLQNLQKLDLSGNNLQGEIPGELEYLYSIQSIDLSDNSTQNPLVISNPTLAQRFSSLPENNLSGVSMPQAIETPDYAQTESSAIAYQQTADAAAAIAYQQTADAAVAIAYQQTADAAVAIAYQQTADAAAAIAYQQTADAAAAIAYQQTADAAAAIAYQQTADAAAAIAYQQTADAAAAIAYQQTADAAAAIAYQQTADAAAAIAYQQTADAAAANKVVDEDLAVLYAIFNKMTPFGKTDSGWFMTESSCEWKGITCENHRVTELKFDSVDYFCFIPDEIANLSALRVLSLSNMGLRGIIPSGILSMANLTILNLSNNILSGSLPEIDPALSGRLSLQTLVIANNQLTAEKQSDLDNRPNLQICQSAVQYPDRRRADSGIPLRGGIPASFSVFSNLQNLDLSGNLLEGEIPSSLGDLSQLSAINLSNNNTENPLTISDMNLAQRFASLPQSNLSGVVILQPTEVFTETPVPVITDTAIPPTDVPTNTSVPPTGVPTSTSVPPTAIPSNTAIPVFTNTPIAPTAIPTNTPVPPTAAPTNTAVPPTSVPTLVPTNTPQPTIAIIIIVMTSTPQPTQPVIGSPTPIRWITATQVPWKKPTPYYWPYRTATPVPYNPPIWYYPTSSGNVTYPIATAYVPPLIKTPTPTVNPASKFAFNYVTEKMTSEKIPMTWKFTGMKEYMINFLTASRSLYPGFAMEWTPATKLCNASNCNYDIVKIPDSLLKNGMFYIQLQAKDYSGKIYQSDPIGFQVAGSLTPTPVPTEKPVEKPSIGSFFSRLLRFIFWPLIKLFQGGS</sequence>
<dbReference type="STRING" id="1678840.ATC1_131655"/>
<dbReference type="PATRIC" id="fig|1678840.3.peg.3160"/>
<evidence type="ECO:0000313" key="5">
    <source>
        <dbReference type="EMBL" id="GAP41661.1"/>
    </source>
</evidence>
<dbReference type="InterPro" id="IPR013210">
    <property type="entry name" value="LRR_N_plant-typ"/>
</dbReference>
<dbReference type="GO" id="GO:0030313">
    <property type="term" value="C:cell envelope"/>
    <property type="evidence" value="ECO:0007669"/>
    <property type="project" value="UniProtKB-SubCell"/>
</dbReference>
<reference evidence="5" key="1">
    <citation type="journal article" date="2015" name="Genome Announc.">
        <title>Draft Genome Sequence of Anaerolineae Strain TC1, a Novel Isolate from a Methanogenic Wastewater Treatment System.</title>
        <authorList>
            <person name="Matsuura N."/>
            <person name="Tourlousse D.M."/>
            <person name="Sun L."/>
            <person name="Toyonaga M."/>
            <person name="Kuroda K."/>
            <person name="Ohashi A."/>
            <person name="Cruz R."/>
            <person name="Yamaguchi T."/>
            <person name="Sekiguchi Y."/>
        </authorList>
    </citation>
    <scope>NUCLEOTIDE SEQUENCE [LARGE SCALE GENOMIC DNA]</scope>
    <source>
        <strain evidence="5">TC1</strain>
    </source>
</reference>
<organism evidence="5">
    <name type="scientific">Flexilinea flocculi</name>
    <dbReference type="NCBI Taxonomy" id="1678840"/>
    <lineage>
        <taxon>Bacteria</taxon>
        <taxon>Bacillati</taxon>
        <taxon>Chloroflexota</taxon>
        <taxon>Anaerolineae</taxon>
        <taxon>Anaerolineales</taxon>
        <taxon>Anaerolineaceae</taxon>
        <taxon>Flexilinea</taxon>
    </lineage>
</organism>
<dbReference type="AlphaFoldDB" id="A0A0S7BNB0"/>
<name>A0A0S7BNB0_9CHLR</name>
<dbReference type="RefSeq" id="WP_062283343.1">
    <property type="nucleotide sequence ID" value="NZ_DF968181.1"/>
</dbReference>
<keyword evidence="6" id="KW-1185">Reference proteome</keyword>
<keyword evidence="3" id="KW-1133">Transmembrane helix</keyword>
<dbReference type="EMBL" id="DF968181">
    <property type="protein sequence ID" value="GAP41661.1"/>
    <property type="molecule type" value="Genomic_DNA"/>
</dbReference>
<keyword evidence="3" id="KW-0812">Transmembrane</keyword>
<feature type="compositionally biased region" description="Low complexity" evidence="2">
    <location>
        <begin position="694"/>
        <end position="713"/>
    </location>
</feature>
<feature type="domain" description="Leucine-rich repeat-containing N-terminal plant-type" evidence="4">
    <location>
        <begin position="44"/>
        <end position="83"/>
    </location>
</feature>
<dbReference type="InterPro" id="IPR001611">
    <property type="entry name" value="Leu-rich_rpt"/>
</dbReference>
<evidence type="ECO:0000256" key="3">
    <source>
        <dbReference type="SAM" id="Phobius"/>
    </source>
</evidence>
<keyword evidence="1" id="KW-0732">Signal</keyword>
<dbReference type="PANTHER" id="PTHR48060:SF21">
    <property type="entry name" value="L DOMAIN-LIKE PROTEIN"/>
    <property type="match status" value="1"/>
</dbReference>
<dbReference type="PROSITE" id="PS51450">
    <property type="entry name" value="LRR"/>
    <property type="match status" value="2"/>
</dbReference>
<proteinExistence type="predicted"/>
<dbReference type="Proteomes" id="UP000053370">
    <property type="component" value="Unassembled WGS sequence"/>
</dbReference>
<evidence type="ECO:0000313" key="6">
    <source>
        <dbReference type="Proteomes" id="UP000053370"/>
    </source>
</evidence>
<gene>
    <name evidence="5" type="ORF">ATC1_131655</name>
</gene>
<dbReference type="Pfam" id="PF08263">
    <property type="entry name" value="LRRNT_2"/>
    <property type="match status" value="2"/>
</dbReference>
<keyword evidence="3" id="KW-0472">Membrane</keyword>
<dbReference type="Gene3D" id="3.80.10.10">
    <property type="entry name" value="Ribonuclease Inhibitor"/>
    <property type="match status" value="4"/>
</dbReference>
<protein>
    <submittedName>
        <fullName evidence="5">Protein containing leucine rich repeat</fullName>
    </submittedName>
</protein>
<evidence type="ECO:0000256" key="1">
    <source>
        <dbReference type="ARBA" id="ARBA00022729"/>
    </source>
</evidence>
<feature type="transmembrane region" description="Helical" evidence="3">
    <location>
        <begin position="12"/>
        <end position="32"/>
    </location>
</feature>
<dbReference type="InterPro" id="IPR053211">
    <property type="entry name" value="DNA_repair-toleration"/>
</dbReference>
<accession>A0A0S7BNB0</accession>
<dbReference type="InterPro" id="IPR032675">
    <property type="entry name" value="LRR_dom_sf"/>
</dbReference>
<evidence type="ECO:0000256" key="2">
    <source>
        <dbReference type="SAM" id="MobiDB-lite"/>
    </source>
</evidence>
<dbReference type="SUPFAM" id="SSF52058">
    <property type="entry name" value="L domain-like"/>
    <property type="match status" value="2"/>
</dbReference>
<dbReference type="Pfam" id="PF00560">
    <property type="entry name" value="LRR_1"/>
    <property type="match status" value="3"/>
</dbReference>
<evidence type="ECO:0000259" key="4">
    <source>
        <dbReference type="Pfam" id="PF08263"/>
    </source>
</evidence>
<dbReference type="PANTHER" id="PTHR48060">
    <property type="entry name" value="DNA DAMAGE-REPAIR/TOLERATION PROTEIN DRT100"/>
    <property type="match status" value="1"/>
</dbReference>